<dbReference type="Pfam" id="PF12965">
    <property type="entry name" value="DUF3854"/>
    <property type="match status" value="1"/>
</dbReference>
<keyword evidence="3" id="KW-1185">Reference proteome</keyword>
<protein>
    <submittedName>
        <fullName evidence="2">DUF3854 domain-containing protein</fullName>
    </submittedName>
</protein>
<sequence length="425" mass="48186">MEECAIMVKLMRKTRLQDWYEYYRTPCPICGHTGGCMGHKDGEVVACIRVISEKHFSKNSALPSYLHYLKGESKRKISKEEVSEFTQGNQKKEDVTLDTVYQAFLESLELDDVHYEHLISKERQLSDKQVMIRNYRSFPDKPWNVVKKITELTGMEDFSGIPGFYQYKNFWTIAGMKGILIPFRNHYNQIVGFQYRIDNPPNVAEVKTNGTDLKAKVLTQPNTVQISLKGEILQETNIPVSKEWTTISQDNEILGWVRVVKGNRYYWLSSSNKTNGTGSGNPAPLHIAVPSSQLVNWEPGKLHKAKSAWLGEGPLKGDIAVDCMEKLYDPLELEDIGTTFVSLPGVGAWRLAIPVLKDMGVETVNLCFDADAVSNPHVRQHLMECAKQLKVDGFSANLVIWNAEEGKGIDDLFLSNQLPHIKRMF</sequence>
<evidence type="ECO:0000259" key="1">
    <source>
        <dbReference type="Pfam" id="PF12965"/>
    </source>
</evidence>
<name>A0A437K7H7_9BACI</name>
<comment type="caution">
    <text evidence="2">The sequence shown here is derived from an EMBL/GenBank/DDBJ whole genome shotgun (WGS) entry which is preliminary data.</text>
</comment>
<organism evidence="2 3">
    <name type="scientific">Niallia taxi</name>
    <dbReference type="NCBI Taxonomy" id="2499688"/>
    <lineage>
        <taxon>Bacteria</taxon>
        <taxon>Bacillati</taxon>
        <taxon>Bacillota</taxon>
        <taxon>Bacilli</taxon>
        <taxon>Bacillales</taxon>
        <taxon>Bacillaceae</taxon>
        <taxon>Niallia</taxon>
    </lineage>
</organism>
<reference evidence="2 3" key="1">
    <citation type="submission" date="2019-01" db="EMBL/GenBank/DDBJ databases">
        <title>Bacillus sp. M5HDSG1-1, whole genome shotgun sequence.</title>
        <authorList>
            <person name="Tuo L."/>
        </authorList>
    </citation>
    <scope>NUCLEOTIDE SEQUENCE [LARGE SCALE GENOMIC DNA]</scope>
    <source>
        <strain evidence="2 3">M5HDSG1-1</strain>
    </source>
</reference>
<dbReference type="Proteomes" id="UP000288024">
    <property type="component" value="Unassembled WGS sequence"/>
</dbReference>
<dbReference type="EMBL" id="RZTZ01000009">
    <property type="protein sequence ID" value="RVT59542.1"/>
    <property type="molecule type" value="Genomic_DNA"/>
</dbReference>
<evidence type="ECO:0000313" key="3">
    <source>
        <dbReference type="Proteomes" id="UP000288024"/>
    </source>
</evidence>
<feature type="domain" description="DUF3854" evidence="1">
    <location>
        <begin position="362"/>
        <end position="415"/>
    </location>
</feature>
<proteinExistence type="predicted"/>
<accession>A0A437K7H7</accession>
<dbReference type="InterPro" id="IPR024385">
    <property type="entry name" value="DUF3854"/>
</dbReference>
<gene>
    <name evidence="2" type="ORF">EM808_19815</name>
</gene>
<evidence type="ECO:0000313" key="2">
    <source>
        <dbReference type="EMBL" id="RVT59542.1"/>
    </source>
</evidence>
<dbReference type="AlphaFoldDB" id="A0A437K7H7"/>